<proteinExistence type="predicted"/>
<reference evidence="1" key="1">
    <citation type="submission" date="2020-09" db="EMBL/GenBank/DDBJ databases">
        <authorList>
            <person name="Kim M.K."/>
        </authorList>
    </citation>
    <scope>NUCLEOTIDE SEQUENCE</scope>
    <source>
        <strain evidence="1">BT664</strain>
    </source>
</reference>
<dbReference type="RefSeq" id="WP_191006020.1">
    <property type="nucleotide sequence ID" value="NZ_JACXAD010000017.1"/>
</dbReference>
<accession>A0A927GK60</accession>
<organism evidence="1 2">
    <name type="scientific">Hymenobacter montanus</name>
    <dbReference type="NCBI Taxonomy" id="2771359"/>
    <lineage>
        <taxon>Bacteria</taxon>
        <taxon>Pseudomonadati</taxon>
        <taxon>Bacteroidota</taxon>
        <taxon>Cytophagia</taxon>
        <taxon>Cytophagales</taxon>
        <taxon>Hymenobacteraceae</taxon>
        <taxon>Hymenobacter</taxon>
    </lineage>
</organism>
<dbReference type="AlphaFoldDB" id="A0A927GK60"/>
<keyword evidence="2" id="KW-1185">Reference proteome</keyword>
<protein>
    <submittedName>
        <fullName evidence="1">Uncharacterized protein</fullName>
    </submittedName>
</protein>
<dbReference type="Proteomes" id="UP000612233">
    <property type="component" value="Unassembled WGS sequence"/>
</dbReference>
<dbReference type="EMBL" id="JACXAD010000017">
    <property type="protein sequence ID" value="MBD2769212.1"/>
    <property type="molecule type" value="Genomic_DNA"/>
</dbReference>
<sequence>MREMPVKRTDATLGNPLAQELVHLFVLPRFGDGGWGKASLIAAGTTPVFGMAGGAAIAPNVLAATGSTELLCEKHSSTPRFRPPPEFLLSEILTSMGQLPINSVTKVSETLS</sequence>
<name>A0A927GK60_9BACT</name>
<comment type="caution">
    <text evidence="1">The sequence shown here is derived from an EMBL/GenBank/DDBJ whole genome shotgun (WGS) entry which is preliminary data.</text>
</comment>
<evidence type="ECO:0000313" key="2">
    <source>
        <dbReference type="Proteomes" id="UP000612233"/>
    </source>
</evidence>
<gene>
    <name evidence="1" type="ORF">IC235_15070</name>
</gene>
<evidence type="ECO:0000313" key="1">
    <source>
        <dbReference type="EMBL" id="MBD2769212.1"/>
    </source>
</evidence>